<organism evidence="1 2">
    <name type="scientific">Senna tora</name>
    <dbReference type="NCBI Taxonomy" id="362788"/>
    <lineage>
        <taxon>Eukaryota</taxon>
        <taxon>Viridiplantae</taxon>
        <taxon>Streptophyta</taxon>
        <taxon>Embryophyta</taxon>
        <taxon>Tracheophyta</taxon>
        <taxon>Spermatophyta</taxon>
        <taxon>Magnoliopsida</taxon>
        <taxon>eudicotyledons</taxon>
        <taxon>Gunneridae</taxon>
        <taxon>Pentapetalae</taxon>
        <taxon>rosids</taxon>
        <taxon>fabids</taxon>
        <taxon>Fabales</taxon>
        <taxon>Fabaceae</taxon>
        <taxon>Caesalpinioideae</taxon>
        <taxon>Cassia clade</taxon>
        <taxon>Senna</taxon>
    </lineage>
</organism>
<name>A0A834X1W5_9FABA</name>
<reference evidence="1" key="1">
    <citation type="submission" date="2020-09" db="EMBL/GenBank/DDBJ databases">
        <title>Genome-Enabled Discovery of Anthraquinone Biosynthesis in Senna tora.</title>
        <authorList>
            <person name="Kang S.-H."/>
            <person name="Pandey R.P."/>
            <person name="Lee C.-M."/>
            <person name="Sim J.-S."/>
            <person name="Jeong J.-T."/>
            <person name="Choi B.-S."/>
            <person name="Jung M."/>
            <person name="Ginzburg D."/>
            <person name="Zhao K."/>
            <person name="Won S.Y."/>
            <person name="Oh T.-J."/>
            <person name="Yu Y."/>
            <person name="Kim N.-H."/>
            <person name="Lee O.R."/>
            <person name="Lee T.-H."/>
            <person name="Bashyal P."/>
            <person name="Kim T.-S."/>
            <person name="Lee W.-H."/>
            <person name="Kawkins C."/>
            <person name="Kim C.-K."/>
            <person name="Kim J.S."/>
            <person name="Ahn B.O."/>
            <person name="Rhee S.Y."/>
            <person name="Sohng J.K."/>
        </authorList>
    </citation>
    <scope>NUCLEOTIDE SEQUENCE</scope>
    <source>
        <tissue evidence="1">Leaf</tissue>
    </source>
</reference>
<dbReference type="OrthoDB" id="10574613at2759"/>
<keyword evidence="1" id="KW-0695">RNA-directed DNA polymerase</keyword>
<dbReference type="Proteomes" id="UP000634136">
    <property type="component" value="Unassembled WGS sequence"/>
</dbReference>
<keyword evidence="2" id="KW-1185">Reference proteome</keyword>
<dbReference type="EMBL" id="JAAIUW010000004">
    <property type="protein sequence ID" value="KAF7836038.1"/>
    <property type="molecule type" value="Genomic_DNA"/>
</dbReference>
<dbReference type="AlphaFoldDB" id="A0A834X1W5"/>
<proteinExistence type="predicted"/>
<keyword evidence="1" id="KW-0808">Transferase</keyword>
<accession>A0A834X1W5</accession>
<protein>
    <submittedName>
        <fullName evidence="1">Telomerase reverse transcriptase-like</fullName>
    </submittedName>
</protein>
<keyword evidence="1" id="KW-0548">Nucleotidyltransferase</keyword>
<evidence type="ECO:0000313" key="2">
    <source>
        <dbReference type="Proteomes" id="UP000634136"/>
    </source>
</evidence>
<sequence length="81" mass="9426">MYIYYEDLDWLHHLQFCLVLVQSKHSKILDQATRTRGYILLVYTLDSLRISSITSTNRFKLLNGGTYRVRGTAEKATVKNS</sequence>
<dbReference type="GO" id="GO:0003964">
    <property type="term" value="F:RNA-directed DNA polymerase activity"/>
    <property type="evidence" value="ECO:0007669"/>
    <property type="project" value="UniProtKB-KW"/>
</dbReference>
<gene>
    <name evidence="1" type="ORF">G2W53_010897</name>
</gene>
<comment type="caution">
    <text evidence="1">The sequence shown here is derived from an EMBL/GenBank/DDBJ whole genome shotgun (WGS) entry which is preliminary data.</text>
</comment>
<evidence type="ECO:0000313" key="1">
    <source>
        <dbReference type="EMBL" id="KAF7836038.1"/>
    </source>
</evidence>